<reference evidence="12" key="3">
    <citation type="submission" date="2021-06" db="EMBL/GenBank/DDBJ databases">
        <title>Chromosome-level genome assembly for S. haematobium.</title>
        <authorList>
            <person name="Stroehlein A.J."/>
        </authorList>
    </citation>
    <scope>NUCLEOTIDE SEQUENCE</scope>
</reference>
<keyword evidence="6 10" id="KW-0949">S-adenosyl-L-methionine</keyword>
<dbReference type="SUPFAM" id="SSF53335">
    <property type="entry name" value="S-adenosyl-L-methionine-dependent methyltransferases"/>
    <property type="match status" value="1"/>
</dbReference>
<gene>
    <name evidence="12" type="primary">TRMT11</name>
    <name evidence="12" type="ORF">MS3_00011012</name>
</gene>
<reference evidence="12" key="2">
    <citation type="journal article" date="2019" name="Gigascience">
        <title>High-quality Schistosoma haematobium genome achieved by single-molecule and long-range sequencing.</title>
        <authorList>
            <person name="Stroehlein A.J."/>
            <person name="Korhonen P.K."/>
            <person name="Chong T.M."/>
            <person name="Lim Y.L."/>
            <person name="Chan K.G."/>
            <person name="Webster B."/>
            <person name="Rollinson D."/>
            <person name="Brindley P.J."/>
            <person name="Gasser R.B."/>
            <person name="Young N.D."/>
        </authorList>
    </citation>
    <scope>NUCLEOTIDE SEQUENCE</scope>
</reference>
<dbReference type="GeneID" id="24591865"/>
<dbReference type="AlphaFoldDB" id="A0A922LF04"/>
<comment type="caution">
    <text evidence="12">The sequence shown here is derived from an EMBL/GenBank/DDBJ whole genome shotgun (WGS) entry which is preliminary data.</text>
</comment>
<keyword evidence="7 10" id="KW-0819">tRNA processing</keyword>
<dbReference type="EC" id="2.1.1.214" evidence="9"/>
<keyword evidence="13" id="KW-1185">Reference proteome</keyword>
<dbReference type="RefSeq" id="XP_051065207.1">
    <property type="nucleotide sequence ID" value="XM_051219419.1"/>
</dbReference>
<evidence type="ECO:0000256" key="6">
    <source>
        <dbReference type="ARBA" id="ARBA00022691"/>
    </source>
</evidence>
<evidence type="ECO:0000259" key="11">
    <source>
        <dbReference type="Pfam" id="PF25904"/>
    </source>
</evidence>
<protein>
    <recommendedName>
        <fullName evidence="9">tRNA (guanine(10)-N(2))-methyltransferase</fullName>
        <ecNumber evidence="9">2.1.1.214</ecNumber>
    </recommendedName>
</protein>
<feature type="domain" description="tRNA (guanine(10)-N(2))-methyltransferase TRMT11 N-terminal" evidence="11">
    <location>
        <begin position="291"/>
        <end position="445"/>
    </location>
</feature>
<reference evidence="12" key="1">
    <citation type="journal article" date="2012" name="Nat. Genet.">
        <title>Whole-genome sequence of Schistosoma haematobium.</title>
        <authorList>
            <person name="Young N.D."/>
            <person name="Jex A.R."/>
            <person name="Li B."/>
            <person name="Liu S."/>
            <person name="Yang L."/>
            <person name="Xiong Z."/>
            <person name="Li Y."/>
            <person name="Cantacessi C."/>
            <person name="Hall R.S."/>
            <person name="Xu X."/>
            <person name="Chen F."/>
            <person name="Wu X."/>
            <person name="Zerlotini A."/>
            <person name="Oliveira G."/>
            <person name="Hofmann A."/>
            <person name="Zhang G."/>
            <person name="Fang X."/>
            <person name="Kang Y."/>
            <person name="Campbell B.E."/>
            <person name="Loukas A."/>
            <person name="Ranganathan S."/>
            <person name="Rollinson D."/>
            <person name="Rinaldi G."/>
            <person name="Brindley P.J."/>
            <person name="Yang H."/>
            <person name="Wang J."/>
            <person name="Wang J."/>
            <person name="Gasser R.B."/>
        </authorList>
    </citation>
    <scope>NUCLEOTIDE SEQUENCE</scope>
</reference>
<dbReference type="GO" id="GO:0032259">
    <property type="term" value="P:methylation"/>
    <property type="evidence" value="ECO:0007669"/>
    <property type="project" value="UniProtKB-UniRule"/>
</dbReference>
<evidence type="ECO:0000256" key="4">
    <source>
        <dbReference type="ARBA" id="ARBA00022603"/>
    </source>
</evidence>
<reference evidence="12" key="4">
    <citation type="journal article" date="2022" name="PLoS Pathog.">
        <title>Chromosome-level genome of Schistosoma haematobium underpins genome-wide explorations of molecular variation.</title>
        <authorList>
            <person name="Stroehlein A.J."/>
            <person name="Korhonen P.K."/>
            <person name="Lee V.V."/>
            <person name="Ralph S.A."/>
            <person name="Mentink-Kane M."/>
            <person name="You H."/>
            <person name="McManus D.P."/>
            <person name="Tchuente L.T."/>
            <person name="Stothard J.R."/>
            <person name="Kaur P."/>
            <person name="Dudchenko O."/>
            <person name="Aiden E.L."/>
            <person name="Yang B."/>
            <person name="Yang H."/>
            <person name="Emery A.M."/>
            <person name="Webster B.L."/>
            <person name="Brindley P.J."/>
            <person name="Rollinson D."/>
            <person name="Chang B.C.H."/>
            <person name="Gasser R.B."/>
            <person name="Young N.D."/>
        </authorList>
    </citation>
    <scope>NUCLEOTIDE SEQUENCE</scope>
</reference>
<evidence type="ECO:0000313" key="13">
    <source>
        <dbReference type="Proteomes" id="UP000471633"/>
    </source>
</evidence>
<dbReference type="GO" id="GO:0008033">
    <property type="term" value="P:tRNA processing"/>
    <property type="evidence" value="ECO:0007669"/>
    <property type="project" value="UniProtKB-UniRule"/>
</dbReference>
<dbReference type="GO" id="GO:0005737">
    <property type="term" value="C:cytoplasm"/>
    <property type="evidence" value="ECO:0007669"/>
    <property type="project" value="UniProtKB-SubCell"/>
</dbReference>
<name>A0A922LF04_SCHHA</name>
<dbReference type="InterPro" id="IPR059073">
    <property type="entry name" value="TRMT11_N"/>
</dbReference>
<dbReference type="Proteomes" id="UP000471633">
    <property type="component" value="Unassembled WGS sequence"/>
</dbReference>
<evidence type="ECO:0000256" key="9">
    <source>
        <dbReference type="ARBA" id="ARBA00066937"/>
    </source>
</evidence>
<sequence length="767" mass="87716">MKHRFATGQFILIYSIIVLIYKFFDCHEICTKPELRYYEEVIFESDAYRYSHHYHYSQTIRSNQSLPVIRGRFETLDLNKEIDAKFLFTFYGATVIKFQLRATGTIYMYDQKHLGEIRTHLESDFLAKCEILFNLPAFNVTTMLHPNGKISIYYEKIPKVIDEGQKDSQIYGVIRCGEENKKTHIITVPGKWIQSGTLVEYEALGEVCPKHNTSKTCHGATTPNTTCVWCEKVNMCITSNDKDSHEFKVNGCKVKIMTTDATEDIGERKSSQYFTERCIYVSQSNVKMQKYVFSFAASEFVNFRWIEFKSLAEIEQLSYSVSESKDDWLRPYIVVEMENDDSVLSIIKRSVLIKSAFHLWCEATTLSELTEQVANLPNELTDPYLNGCGTFKIVLSSAHKKLKQEEKIPIIETILDAHERIDAQVSLSSPDHQINILLEYTPKNLGKNTIRSGGHLCRLLYGRLIGSSIRRNMMNNYRLSERAHLGNTTMNVTLAAIMANVGLCRKSSFVWDPFIGTGSTVIAASVWGSFGGGSDIDYSVLHGIGMSPKAGQERRCGETLRSNYEQYKLESRYLDVMVADIVSLHKFLRIPHGGLFDAIITDPPYGFRERSCKVSEQPVERKPTLVTRHRLAEIMGVIHIGDENHNGNKDEVDEESLVLVPHDLPHFPHKEVYPVNKIYKDLLDLAAYLLYPNGRLVFWIPVLRSEFIGVKSLPHHPSFRLLAACEQTLNTRNSRYMVVMVKLDTNQQLNDLSNENEDLIFPAVYAK</sequence>
<keyword evidence="4 10" id="KW-0489">Methyltransferase</keyword>
<dbReference type="InterPro" id="IPR002052">
    <property type="entry name" value="DNA_methylase_N6_adenine_CS"/>
</dbReference>
<dbReference type="PROSITE" id="PS51627">
    <property type="entry name" value="SAM_MT_TRM11"/>
    <property type="match status" value="1"/>
</dbReference>
<keyword evidence="5 10" id="KW-0808">Transferase</keyword>
<dbReference type="PROSITE" id="PS00092">
    <property type="entry name" value="N6_MTASE"/>
    <property type="match status" value="1"/>
</dbReference>
<dbReference type="CTD" id="60487"/>
<evidence type="ECO:0000256" key="8">
    <source>
        <dbReference type="ARBA" id="ARBA00022884"/>
    </source>
</evidence>
<dbReference type="KEGG" id="shx:MS3_00011012"/>
<proteinExistence type="inferred from homology"/>
<comment type="similarity">
    <text evidence="10">Belongs to the class I-like SAM-binding methyltransferase superfamily. TRM11 methyltransferase family.</text>
</comment>
<organism evidence="12 13">
    <name type="scientific">Schistosoma haematobium</name>
    <name type="common">Blood fluke</name>
    <dbReference type="NCBI Taxonomy" id="6185"/>
    <lineage>
        <taxon>Eukaryota</taxon>
        <taxon>Metazoa</taxon>
        <taxon>Spiralia</taxon>
        <taxon>Lophotrochozoa</taxon>
        <taxon>Platyhelminthes</taxon>
        <taxon>Trematoda</taxon>
        <taxon>Digenea</taxon>
        <taxon>Strigeidida</taxon>
        <taxon>Schistosomatoidea</taxon>
        <taxon>Schistosomatidae</taxon>
        <taxon>Schistosoma</taxon>
    </lineage>
</organism>
<keyword evidence="2" id="KW-0963">Cytoplasm</keyword>
<keyword evidence="3 10" id="KW-0820">tRNA-binding</keyword>
<keyword evidence="8 10" id="KW-0694">RNA-binding</keyword>
<dbReference type="PANTHER" id="PTHR13370">
    <property type="entry name" value="RNA METHYLASE-RELATED"/>
    <property type="match status" value="1"/>
</dbReference>
<evidence type="ECO:0000256" key="3">
    <source>
        <dbReference type="ARBA" id="ARBA00022555"/>
    </source>
</evidence>
<dbReference type="Pfam" id="PF25904">
    <property type="entry name" value="Tmrp11_N"/>
    <property type="match status" value="1"/>
</dbReference>
<evidence type="ECO:0000256" key="7">
    <source>
        <dbReference type="ARBA" id="ARBA00022694"/>
    </source>
</evidence>
<accession>A0A922LF04</accession>
<evidence type="ECO:0000256" key="2">
    <source>
        <dbReference type="ARBA" id="ARBA00022490"/>
    </source>
</evidence>
<dbReference type="PANTHER" id="PTHR13370:SF3">
    <property type="entry name" value="TRNA (GUANINE(10)-N2)-METHYLTRANSFERASE HOMOLOG"/>
    <property type="match status" value="1"/>
</dbReference>
<evidence type="ECO:0000256" key="10">
    <source>
        <dbReference type="PROSITE-ProRule" id="PRU00959"/>
    </source>
</evidence>
<evidence type="ECO:0000256" key="1">
    <source>
        <dbReference type="ARBA" id="ARBA00004496"/>
    </source>
</evidence>
<evidence type="ECO:0000256" key="5">
    <source>
        <dbReference type="ARBA" id="ARBA00022679"/>
    </source>
</evidence>
<dbReference type="PRINTS" id="PR00507">
    <property type="entry name" value="N12N6MTFRASE"/>
</dbReference>
<dbReference type="InterPro" id="IPR029063">
    <property type="entry name" value="SAM-dependent_MTases_sf"/>
</dbReference>
<dbReference type="GO" id="GO:0160102">
    <property type="term" value="F:tRNA (guanine(10)-N2)-methyltransferase activity"/>
    <property type="evidence" value="ECO:0007669"/>
    <property type="project" value="UniProtKB-EC"/>
</dbReference>
<dbReference type="Gene3D" id="3.40.50.150">
    <property type="entry name" value="Vaccinia Virus protein VP39"/>
    <property type="match status" value="1"/>
</dbReference>
<dbReference type="InterPro" id="IPR016691">
    <property type="entry name" value="TRMT11"/>
</dbReference>
<evidence type="ECO:0000313" key="12">
    <source>
        <dbReference type="EMBL" id="KAH9580991.1"/>
    </source>
</evidence>
<dbReference type="EMBL" id="AMPZ03000006">
    <property type="protein sequence ID" value="KAH9580991.1"/>
    <property type="molecule type" value="Genomic_DNA"/>
</dbReference>
<dbReference type="GO" id="GO:0000049">
    <property type="term" value="F:tRNA binding"/>
    <property type="evidence" value="ECO:0007669"/>
    <property type="project" value="UniProtKB-UniRule"/>
</dbReference>
<comment type="subcellular location">
    <subcellularLocation>
        <location evidence="1">Cytoplasm</location>
    </subcellularLocation>
</comment>